<evidence type="ECO:0000256" key="1">
    <source>
        <dbReference type="ARBA" id="ARBA00004123"/>
    </source>
</evidence>
<dbReference type="SMART" id="SM00717">
    <property type="entry name" value="SANT"/>
    <property type="match status" value="2"/>
</dbReference>
<dbReference type="Gene3D" id="1.10.10.60">
    <property type="entry name" value="Homeodomain-like"/>
    <property type="match status" value="2"/>
</dbReference>
<feature type="domain" description="HTH myb-type" evidence="9">
    <location>
        <begin position="63"/>
        <end position="117"/>
    </location>
</feature>
<dbReference type="PANTHER" id="PTHR10641:SF586">
    <property type="entry name" value="TRANSCRIPTION FACTOR MYB16"/>
    <property type="match status" value="1"/>
</dbReference>
<dbReference type="InterPro" id="IPR017930">
    <property type="entry name" value="Myb_dom"/>
</dbReference>
<name>A0AA88AWQ2_FICCA</name>
<dbReference type="GO" id="GO:0005634">
    <property type="term" value="C:nucleus"/>
    <property type="evidence" value="ECO:0007669"/>
    <property type="project" value="UniProtKB-SubCell"/>
</dbReference>
<accession>A0AA88AWQ2</accession>
<proteinExistence type="predicted"/>
<comment type="subcellular location">
    <subcellularLocation>
        <location evidence="1">Nucleus</location>
    </subcellularLocation>
</comment>
<dbReference type="SUPFAM" id="SSF46689">
    <property type="entry name" value="Homeodomain-like"/>
    <property type="match status" value="1"/>
</dbReference>
<evidence type="ECO:0000313" key="10">
    <source>
        <dbReference type="EMBL" id="GMN54181.1"/>
    </source>
</evidence>
<dbReference type="GO" id="GO:0003677">
    <property type="term" value="F:DNA binding"/>
    <property type="evidence" value="ECO:0007669"/>
    <property type="project" value="UniProtKB-KW"/>
</dbReference>
<dbReference type="InterPro" id="IPR001005">
    <property type="entry name" value="SANT/Myb"/>
</dbReference>
<evidence type="ECO:0000256" key="6">
    <source>
        <dbReference type="ARBA" id="ARBA00023163"/>
    </source>
</evidence>
<keyword evidence="3" id="KW-0677">Repeat</keyword>
<evidence type="ECO:0000256" key="2">
    <source>
        <dbReference type="ARBA" id="ARBA00022473"/>
    </source>
</evidence>
<dbReference type="Proteomes" id="UP001187192">
    <property type="component" value="Unassembled WGS sequence"/>
</dbReference>
<dbReference type="InterPro" id="IPR009057">
    <property type="entry name" value="Homeodomain-like_sf"/>
</dbReference>
<dbReference type="FunFam" id="1.10.10.60:FF:000001">
    <property type="entry name" value="MYB-related transcription factor"/>
    <property type="match status" value="1"/>
</dbReference>
<dbReference type="CDD" id="cd00167">
    <property type="entry name" value="SANT"/>
    <property type="match status" value="2"/>
</dbReference>
<keyword evidence="2" id="KW-0217">Developmental protein</keyword>
<dbReference type="AlphaFoldDB" id="A0AA88AWQ2"/>
<feature type="domain" description="HTH myb-type" evidence="9">
    <location>
        <begin position="10"/>
        <end position="62"/>
    </location>
</feature>
<evidence type="ECO:0000259" key="9">
    <source>
        <dbReference type="PROSITE" id="PS51294"/>
    </source>
</evidence>
<feature type="domain" description="Myb-like" evidence="8">
    <location>
        <begin position="63"/>
        <end position="113"/>
    </location>
</feature>
<keyword evidence="4" id="KW-0805">Transcription regulation</keyword>
<keyword evidence="6" id="KW-0804">Transcription</keyword>
<gene>
    <name evidence="10" type="ORF">TIFTF001_023314</name>
</gene>
<keyword evidence="5" id="KW-0238">DNA-binding</keyword>
<evidence type="ECO:0000256" key="5">
    <source>
        <dbReference type="ARBA" id="ARBA00023125"/>
    </source>
</evidence>
<dbReference type="PROSITE" id="PS51294">
    <property type="entry name" value="HTH_MYB"/>
    <property type="match status" value="2"/>
</dbReference>
<dbReference type="FunFam" id="1.10.10.60:FF:000099">
    <property type="entry name" value="MYB transcription factor"/>
    <property type="match status" value="1"/>
</dbReference>
<feature type="domain" description="Myb-like" evidence="8">
    <location>
        <begin position="10"/>
        <end position="62"/>
    </location>
</feature>
<protein>
    <submittedName>
        <fullName evidence="10">Uncharacterized protein</fullName>
    </submittedName>
</protein>
<dbReference type="EMBL" id="BTGU01000050">
    <property type="protein sequence ID" value="GMN54181.1"/>
    <property type="molecule type" value="Genomic_DNA"/>
</dbReference>
<dbReference type="PANTHER" id="PTHR10641">
    <property type="entry name" value="MYB FAMILY TRANSCRIPTION FACTOR"/>
    <property type="match status" value="1"/>
</dbReference>
<dbReference type="GO" id="GO:1901957">
    <property type="term" value="P:regulation of cutin biosynthetic process"/>
    <property type="evidence" value="ECO:0007669"/>
    <property type="project" value="UniProtKB-ARBA"/>
</dbReference>
<evidence type="ECO:0000256" key="3">
    <source>
        <dbReference type="ARBA" id="ARBA00022737"/>
    </source>
</evidence>
<comment type="caution">
    <text evidence="10">The sequence shown here is derived from an EMBL/GenBank/DDBJ whole genome shotgun (WGS) entry which is preliminary data.</text>
</comment>
<keyword evidence="11" id="KW-1185">Reference proteome</keyword>
<reference evidence="10" key="1">
    <citation type="submission" date="2023-07" db="EMBL/GenBank/DDBJ databases">
        <title>draft genome sequence of fig (Ficus carica).</title>
        <authorList>
            <person name="Takahashi T."/>
            <person name="Nishimura K."/>
        </authorList>
    </citation>
    <scope>NUCLEOTIDE SEQUENCE</scope>
</reference>
<evidence type="ECO:0000256" key="7">
    <source>
        <dbReference type="ARBA" id="ARBA00023242"/>
    </source>
</evidence>
<dbReference type="GO" id="GO:0000902">
    <property type="term" value="P:cell morphogenesis"/>
    <property type="evidence" value="ECO:0007669"/>
    <property type="project" value="UniProtKB-ARBA"/>
</dbReference>
<evidence type="ECO:0000313" key="11">
    <source>
        <dbReference type="Proteomes" id="UP001187192"/>
    </source>
</evidence>
<dbReference type="InterPro" id="IPR015495">
    <property type="entry name" value="Myb_TF_plants"/>
</dbReference>
<dbReference type="Pfam" id="PF00249">
    <property type="entry name" value="Myb_DNA-binding"/>
    <property type="match status" value="2"/>
</dbReference>
<sequence>MGRSPICEADQGLKRGPWTAEEDQKLLTYIQKHGHGSWRSLPEKAGLQRCGKSCRLRWINYLRPDIKRGKFSLQEERTIIHLHALLGNRWSAIATHLPKRTDNEIKNYWNTHLKKRLALMGIDPMTHKPQRTTLSSAAADHKNASNLSHMAQWESARLEAEARLVRESKLNRLAHADEPSDQTLSLSFDQILKKMPTTFAPPRCPDILKAWQGFVISRSIKDNNIIDADDNRNSTFRTVISGGDCSPSSLGLENINRSHTKCDGSATLLKHTADTAEAAGASWLGFGTIFGERGDGDEAQLEEVLATRRLETVGGAVQWVEDENLIESSYDDHLYEVNKSYWNDMLNLVNCGPSNFPVF</sequence>
<dbReference type="PROSITE" id="PS50090">
    <property type="entry name" value="MYB_LIKE"/>
    <property type="match status" value="2"/>
</dbReference>
<keyword evidence="7" id="KW-0539">Nucleus</keyword>
<organism evidence="10 11">
    <name type="scientific">Ficus carica</name>
    <name type="common">Common fig</name>
    <dbReference type="NCBI Taxonomy" id="3494"/>
    <lineage>
        <taxon>Eukaryota</taxon>
        <taxon>Viridiplantae</taxon>
        <taxon>Streptophyta</taxon>
        <taxon>Embryophyta</taxon>
        <taxon>Tracheophyta</taxon>
        <taxon>Spermatophyta</taxon>
        <taxon>Magnoliopsida</taxon>
        <taxon>eudicotyledons</taxon>
        <taxon>Gunneridae</taxon>
        <taxon>Pentapetalae</taxon>
        <taxon>rosids</taxon>
        <taxon>fabids</taxon>
        <taxon>Rosales</taxon>
        <taxon>Moraceae</taxon>
        <taxon>Ficeae</taxon>
        <taxon>Ficus</taxon>
    </lineage>
</organism>
<evidence type="ECO:0000256" key="4">
    <source>
        <dbReference type="ARBA" id="ARBA00023015"/>
    </source>
</evidence>
<evidence type="ECO:0000259" key="8">
    <source>
        <dbReference type="PROSITE" id="PS50090"/>
    </source>
</evidence>